<dbReference type="EMBL" id="AP014564">
    <property type="protein sequence ID" value="BAV94789.1"/>
    <property type="molecule type" value="Genomic_DNA"/>
</dbReference>
<evidence type="ECO:0000313" key="2">
    <source>
        <dbReference type="Proteomes" id="UP000243197"/>
    </source>
</evidence>
<keyword evidence="2" id="KW-1185">Reference proteome</keyword>
<organism evidence="1 2">
    <name type="scientific">Ichthyobacterium seriolicida</name>
    <dbReference type="NCBI Taxonomy" id="242600"/>
    <lineage>
        <taxon>Bacteria</taxon>
        <taxon>Pseudomonadati</taxon>
        <taxon>Bacteroidota</taxon>
        <taxon>Flavobacteriia</taxon>
        <taxon>Flavobacteriales</taxon>
        <taxon>Ichthyobacteriaceae</taxon>
        <taxon>Ichthyobacterium</taxon>
    </lineage>
</organism>
<reference evidence="1 2" key="1">
    <citation type="submission" date="2014-03" db="EMBL/GenBank/DDBJ databases">
        <title>complete genome sequence of Flavobacteriaceae bacterium JBKA-6.</title>
        <authorList>
            <person name="Takano T."/>
            <person name="Nakamura Y."/>
            <person name="Takuma S."/>
            <person name="Yasuike M."/>
            <person name="Matsuyama T."/>
            <person name="Sakai T."/>
            <person name="Fujiwara A."/>
            <person name="Kimoto K."/>
            <person name="Fukuda Y."/>
            <person name="Kondo H."/>
            <person name="Hirono I."/>
            <person name="Nakayasu C."/>
        </authorList>
    </citation>
    <scope>NUCLEOTIDE SEQUENCE [LARGE SCALE GENOMIC DNA]</scope>
    <source>
        <strain evidence="1 2">JBKA-6</strain>
    </source>
</reference>
<dbReference type="AlphaFoldDB" id="A0A1J1E1G3"/>
<dbReference type="KEGG" id="ise:JBKA6_0776"/>
<dbReference type="Proteomes" id="UP000243197">
    <property type="component" value="Chromosome"/>
</dbReference>
<proteinExistence type="predicted"/>
<name>A0A1J1E1G3_9FLAO</name>
<gene>
    <name evidence="1" type="ORF">JBKA6_0776</name>
</gene>
<protein>
    <submittedName>
        <fullName evidence="1">Uncharacterized protein</fullName>
    </submittedName>
</protein>
<sequence length="168" mass="18685">MKIDPRDSERFDPLATCLPAFTPIAILKLPDTFFERAFEPIAIFELPRTFCLKLEIPMAKFNIPVVVLLPDSKPIKTLSPGPLPLALESLTEGSVLILPLLSFTRTLSLFIFSSNTFPWLADKAFVGISVTKSSTISDIFNLVPISALTQIIHSYPLNIAHKVLILRH</sequence>
<accession>A0A1J1E1G3</accession>
<evidence type="ECO:0000313" key="1">
    <source>
        <dbReference type="EMBL" id="BAV94789.1"/>
    </source>
</evidence>